<feature type="transmembrane region" description="Helical" evidence="1">
    <location>
        <begin position="50"/>
        <end position="69"/>
    </location>
</feature>
<comment type="caution">
    <text evidence="2">The sequence shown here is derived from an EMBL/GenBank/DDBJ whole genome shotgun (WGS) entry which is preliminary data.</text>
</comment>
<dbReference type="Proteomes" id="UP000003505">
    <property type="component" value="Unassembled WGS sequence"/>
</dbReference>
<keyword evidence="1" id="KW-0472">Membrane</keyword>
<dbReference type="EMBL" id="ACKP02000051">
    <property type="protein sequence ID" value="EEX76153.1"/>
    <property type="molecule type" value="Genomic_DNA"/>
</dbReference>
<gene>
    <name evidence="2" type="ORF">SELSPUOL_02482</name>
</gene>
<proteinExistence type="predicted"/>
<evidence type="ECO:0000313" key="3">
    <source>
        <dbReference type="Proteomes" id="UP000003505"/>
    </source>
</evidence>
<sequence length="75" mass="9413">MQYFKSNVRSTKFSLHPYKQLFSSSRLGEAAYMFYYTHKIYFVKYNFIKYHFFMFYFSTFHLLIFYLSAKISKRY</sequence>
<accession>C9LYC3</accession>
<organism evidence="2 3">
    <name type="scientific">Selenomonas sputigena (strain ATCC 35185 / DSM 20758 / CCUG 44933 / VPI D19B-28)</name>
    <dbReference type="NCBI Taxonomy" id="546271"/>
    <lineage>
        <taxon>Bacteria</taxon>
        <taxon>Bacillati</taxon>
        <taxon>Bacillota</taxon>
        <taxon>Negativicutes</taxon>
        <taxon>Selenomonadales</taxon>
        <taxon>Selenomonadaceae</taxon>
        <taxon>Selenomonas</taxon>
    </lineage>
</organism>
<protein>
    <submittedName>
        <fullName evidence="2">Uncharacterized protein</fullName>
    </submittedName>
</protein>
<keyword evidence="1" id="KW-0812">Transmembrane</keyword>
<dbReference type="AlphaFoldDB" id="C9LYC3"/>
<name>C9LYC3_SELS3</name>
<evidence type="ECO:0000256" key="1">
    <source>
        <dbReference type="SAM" id="Phobius"/>
    </source>
</evidence>
<reference evidence="2 3" key="1">
    <citation type="submission" date="2009-09" db="EMBL/GenBank/DDBJ databases">
        <authorList>
            <person name="Weinstock G."/>
            <person name="Sodergren E."/>
            <person name="Clifton S."/>
            <person name="Fulton L."/>
            <person name="Fulton B."/>
            <person name="Courtney L."/>
            <person name="Fronick C."/>
            <person name="Harrison M."/>
            <person name="Strong C."/>
            <person name="Farmer C."/>
            <person name="Delahaunty K."/>
            <person name="Markovic C."/>
            <person name="Hall O."/>
            <person name="Minx P."/>
            <person name="Tomlinson C."/>
            <person name="Mitreva M."/>
            <person name="Nelson J."/>
            <person name="Hou S."/>
            <person name="Wollam A."/>
            <person name="Pepin K.H."/>
            <person name="Johnson M."/>
            <person name="Bhonagiri V."/>
            <person name="Nash W.E."/>
            <person name="Warren W."/>
            <person name="Chinwalla A."/>
            <person name="Mardis E.R."/>
            <person name="Wilson R.K."/>
        </authorList>
    </citation>
    <scope>NUCLEOTIDE SEQUENCE [LARGE SCALE GENOMIC DNA]</scope>
    <source>
        <strain evidence="3">ATCC 35185 / DSM 20758 / VPI D19B-28</strain>
    </source>
</reference>
<keyword evidence="1" id="KW-1133">Transmembrane helix</keyword>
<evidence type="ECO:0000313" key="2">
    <source>
        <dbReference type="EMBL" id="EEX76153.1"/>
    </source>
</evidence>